<dbReference type="Gene3D" id="3.40.960.10">
    <property type="entry name" value="VSR Endonuclease"/>
    <property type="match status" value="1"/>
</dbReference>
<dbReference type="Pfam" id="PF11784">
    <property type="entry name" value="DUF3320"/>
    <property type="match status" value="1"/>
</dbReference>
<name>A0A6M1U168_9RHOB</name>
<dbReference type="InterPro" id="IPR047187">
    <property type="entry name" value="SF1_C_Upf1"/>
</dbReference>
<comment type="similarity">
    <text evidence="1">Belongs to the DNA2/NAM7 helicase family.</text>
</comment>
<feature type="domain" description="DUF3320" evidence="7">
    <location>
        <begin position="1413"/>
        <end position="1459"/>
    </location>
</feature>
<feature type="domain" description="Restriction endonuclease type II-like" evidence="10">
    <location>
        <begin position="1256"/>
        <end position="1353"/>
    </location>
</feature>
<evidence type="ECO:0000256" key="6">
    <source>
        <dbReference type="SAM" id="Coils"/>
    </source>
</evidence>
<evidence type="ECO:0000259" key="9">
    <source>
        <dbReference type="Pfam" id="PF13087"/>
    </source>
</evidence>
<dbReference type="RefSeq" id="WP_165052085.1">
    <property type="nucleotide sequence ID" value="NZ_JAALFE010000017.1"/>
</dbReference>
<evidence type="ECO:0000256" key="4">
    <source>
        <dbReference type="ARBA" id="ARBA00022806"/>
    </source>
</evidence>
<feature type="domain" description="DNA2/NAM7 helicase helicase" evidence="8">
    <location>
        <begin position="302"/>
        <end position="365"/>
    </location>
</feature>
<dbReference type="InterPro" id="IPR050534">
    <property type="entry name" value="Coronavir_polyprotein_1ab"/>
</dbReference>
<sequence length="1561" mass="169478">MFENKEKTVSKVLEAARRKLLDTGTRNRLVHVNRANSRANCLNVINEQADEVFSILRVNGRKMRFKAMGKDKTAEGQEMLLALPEADLPSTSDRLTDSFLEVPLGPEALARRLLRLATDARTAEEEQGLNILYLAIGFLRWRESPSSEVVRESPLVLLPVQLVRNERTSTFDIVAREDDISTNLPLQERMRQDFGIQLPEVEEAEDWAPSDYFAKVQDVVAGKPGWSIDSDGMQLGFFSFAKLLMHRDLDPGTWPVNAFAESDLLRGLLAEGFEEDTPIFGPDDKLDDILDPAQIIQVIDADASQTKVIEEVRRGASLVVQGPPGTGKSQTITNLIAAAAHDGKSVLFVAEKMAALSVVHDRLVRAGLRDICLELHSRTANKKALAQELGRTLMASAKALPGAADPARLRATRDQLNQIAALLHDPLPPTAETPFRAISEIVGHIGKGAPPPSIALDGLAALDPAARSRALGAIAGFVTALGRVGSPEDHPYRGTTALDLQPTDLARLEGELAAALADIDTLQAEAARISQALHLPVPQSLSDAAALTVGLRSLASQPPGATALIPTLFDHAAHPRLAEALGAGADWAAAHQAAQAQFAAPAWGTNVAALRPALVRGQASFFSRLFGGYRRASAELASLLTGALPKAPSERLALLDQLADVQARRARLAEEEPWLQATLGPEWRGERTPFAEVYAAAQWLAAVRRARAFNTAAQLVASLGTLPDPGRAAADLTARIAACRDRIAAPIARLRLDLPQAGLGVDIDTSSLGELRAAFAQMAADPSRYGDWAGLARSIAAAVGAGAGSIVDAVSEGRVEPERAEQEFAYACAEARWNAARTARPDLNLLPQLDRHELVTLFRDLEKDRIEATKTLILSNHFAQMPKGTVGEMGVIRGEIGRKKGHKPIRWVMKNAGSMVQRIKPVMLMSPISVAQFLPPGSVTFDLLVIDEASQIRPEDALGVIARARQIVVVGDQKQLPPTSFFDRLVDDVEENDEDEEAPVGATAADMESILSLCEARGLRQRMLEWHYRSRDPSLIRVSNAEFYGDGLVLPPSPLQLDPDYGLKFRRVPGVYARGGSGLGRQGTNRIEAEAVVKAMADHARAWPDLSLGAVAFSKAQADMLTEVLELHRRRDPVLDAFLREGKSEDVFVKNIENVQGDERDVILISVGYGPQEPGGRLSAMTFGPVNGEGGERRLNVLFSRARVRCEVFASFDPGDIDPSRVSRDGPRVLKRFLDYAKTGIMDVRAPTGLEADSPFEEDVAAVITSLGFLADTQVGSAGFRIDIGVRHPDRPGQYLIAVECDGAAYHSALWARERDRLRQDILENLGWRFHRIWSTDWFHHRKREIERLKAALEHGREQIETGIRVRGANHASARPLIEATAEPEQGPIDIDHLTIKMPAYVRAELSVRSSVEPHEAPVAQLAELVSKIVAIEGPIHIDEVARRITTAFGKTKAGSRIVEATGRAVRQALRQDPILMQDGSFLMTQAQAAAPPVRDRSAETGSLLKAAYIPPCEIVAAAALVRQESGDVDSDDLIRAIARLLGFLRVGSELSTVIAEAVSE</sequence>
<dbReference type="CDD" id="cd18808">
    <property type="entry name" value="SF1_C_Upf1"/>
    <property type="match status" value="1"/>
</dbReference>
<protein>
    <submittedName>
        <fullName evidence="11">DUF3320 domain-containing protein</fullName>
    </submittedName>
</protein>
<evidence type="ECO:0000313" key="11">
    <source>
        <dbReference type="EMBL" id="NGQ92442.1"/>
    </source>
</evidence>
<dbReference type="PANTHER" id="PTHR43788:SF8">
    <property type="entry name" value="DNA-BINDING PROTEIN SMUBP-2"/>
    <property type="match status" value="1"/>
</dbReference>
<dbReference type="InterPro" id="IPR025103">
    <property type="entry name" value="DUF4011"/>
</dbReference>
<dbReference type="SUPFAM" id="SSF52540">
    <property type="entry name" value="P-loop containing nucleoside triphosphate hydrolases"/>
    <property type="match status" value="1"/>
</dbReference>
<dbReference type="GO" id="GO:0005524">
    <property type="term" value="F:ATP binding"/>
    <property type="evidence" value="ECO:0007669"/>
    <property type="project" value="UniProtKB-KW"/>
</dbReference>
<dbReference type="GO" id="GO:0016787">
    <property type="term" value="F:hydrolase activity"/>
    <property type="evidence" value="ECO:0007669"/>
    <property type="project" value="UniProtKB-KW"/>
</dbReference>
<dbReference type="GO" id="GO:0043139">
    <property type="term" value="F:5'-3' DNA helicase activity"/>
    <property type="evidence" value="ECO:0007669"/>
    <property type="project" value="TreeGrafter"/>
</dbReference>
<evidence type="ECO:0000256" key="3">
    <source>
        <dbReference type="ARBA" id="ARBA00022801"/>
    </source>
</evidence>
<dbReference type="InterPro" id="IPR041677">
    <property type="entry name" value="DNA2/NAM7_AAA_11"/>
</dbReference>
<dbReference type="SUPFAM" id="SSF52980">
    <property type="entry name" value="Restriction endonuclease-like"/>
    <property type="match status" value="1"/>
</dbReference>
<feature type="coiled-coil region" evidence="6">
    <location>
        <begin position="505"/>
        <end position="532"/>
    </location>
</feature>
<dbReference type="InterPro" id="IPR027417">
    <property type="entry name" value="P-loop_NTPase"/>
</dbReference>
<reference evidence="11 12" key="1">
    <citation type="submission" date="2020-02" db="EMBL/GenBank/DDBJ databases">
        <title>Rhodobacter translucens sp. nov., a novel bacterium isolated from activated sludge.</title>
        <authorList>
            <person name="Liu J."/>
        </authorList>
    </citation>
    <scope>NUCLEOTIDE SEQUENCE [LARGE SCALE GENOMIC DNA]</scope>
    <source>
        <strain evidence="11 12">HX-7-19</strain>
    </source>
</reference>
<dbReference type="Pfam" id="PF18741">
    <property type="entry name" value="MTES_1575"/>
    <property type="match status" value="1"/>
</dbReference>
<evidence type="ECO:0000256" key="2">
    <source>
        <dbReference type="ARBA" id="ARBA00022741"/>
    </source>
</evidence>
<dbReference type="InterPro" id="IPR041679">
    <property type="entry name" value="DNA2/NAM7-like_C"/>
</dbReference>
<keyword evidence="2" id="KW-0547">Nucleotide-binding</keyword>
<dbReference type="InterPro" id="IPR011335">
    <property type="entry name" value="Restrct_endonuc-II-like"/>
</dbReference>
<dbReference type="Pfam" id="PF13086">
    <property type="entry name" value="AAA_11"/>
    <property type="match status" value="2"/>
</dbReference>
<proteinExistence type="inferred from homology"/>
<comment type="caution">
    <text evidence="11">The sequence shown here is derived from an EMBL/GenBank/DDBJ whole genome shotgun (WGS) entry which is preliminary data.</text>
</comment>
<gene>
    <name evidence="11" type="ORF">G5V65_16220</name>
</gene>
<keyword evidence="4" id="KW-0347">Helicase</keyword>
<dbReference type="FunFam" id="3.40.960.10:FF:000002">
    <property type="entry name" value="DNA helicase related protein"/>
    <property type="match status" value="1"/>
</dbReference>
<evidence type="ECO:0000259" key="7">
    <source>
        <dbReference type="Pfam" id="PF11784"/>
    </source>
</evidence>
<dbReference type="InterPro" id="IPR021754">
    <property type="entry name" value="DUF3320"/>
</dbReference>
<evidence type="ECO:0000256" key="5">
    <source>
        <dbReference type="ARBA" id="ARBA00022840"/>
    </source>
</evidence>
<dbReference type="PANTHER" id="PTHR43788">
    <property type="entry name" value="DNA2/NAM7 HELICASE FAMILY MEMBER"/>
    <property type="match status" value="1"/>
</dbReference>
<accession>A0A6M1U168</accession>
<keyword evidence="5" id="KW-0067">ATP-binding</keyword>
<dbReference type="Pfam" id="PF13195">
    <property type="entry name" value="DUF4011"/>
    <property type="match status" value="1"/>
</dbReference>
<evidence type="ECO:0000256" key="1">
    <source>
        <dbReference type="ARBA" id="ARBA00007913"/>
    </source>
</evidence>
<dbReference type="Pfam" id="PF13087">
    <property type="entry name" value="AAA_12"/>
    <property type="match status" value="1"/>
</dbReference>
<keyword evidence="12" id="KW-1185">Reference proteome</keyword>
<dbReference type="Proteomes" id="UP000474758">
    <property type="component" value="Unassembled WGS sequence"/>
</dbReference>
<keyword evidence="6" id="KW-0175">Coiled coil</keyword>
<dbReference type="EMBL" id="JAALFE010000017">
    <property type="protein sequence ID" value="NGQ92442.1"/>
    <property type="molecule type" value="Genomic_DNA"/>
</dbReference>
<evidence type="ECO:0000313" key="12">
    <source>
        <dbReference type="Proteomes" id="UP000474758"/>
    </source>
</evidence>
<organism evidence="11 12">
    <name type="scientific">Paragemmobacter kunshanensis</name>
    <dbReference type="NCBI Taxonomy" id="2583234"/>
    <lineage>
        <taxon>Bacteria</taxon>
        <taxon>Pseudomonadati</taxon>
        <taxon>Pseudomonadota</taxon>
        <taxon>Alphaproteobacteria</taxon>
        <taxon>Rhodobacterales</taxon>
        <taxon>Paracoccaceae</taxon>
        <taxon>Paragemmobacter</taxon>
    </lineage>
</organism>
<feature type="domain" description="DNA2/NAM7 helicase helicase" evidence="8">
    <location>
        <begin position="940"/>
        <end position="980"/>
    </location>
</feature>
<dbReference type="InterPro" id="IPR049468">
    <property type="entry name" value="Restrct_endonuc-II-like_dom"/>
</dbReference>
<feature type="domain" description="DNA2/NAM7 helicase-like C-terminal" evidence="9">
    <location>
        <begin position="1015"/>
        <end position="1208"/>
    </location>
</feature>
<dbReference type="Gene3D" id="3.40.50.300">
    <property type="entry name" value="P-loop containing nucleotide triphosphate hydrolases"/>
    <property type="match status" value="3"/>
</dbReference>
<evidence type="ECO:0000259" key="10">
    <source>
        <dbReference type="Pfam" id="PF18741"/>
    </source>
</evidence>
<evidence type="ECO:0000259" key="8">
    <source>
        <dbReference type="Pfam" id="PF13086"/>
    </source>
</evidence>
<keyword evidence="3" id="KW-0378">Hydrolase</keyword>